<dbReference type="EMBL" id="HBUF01124984">
    <property type="protein sequence ID" value="CAG6642948.1"/>
    <property type="molecule type" value="Transcribed_RNA"/>
</dbReference>
<dbReference type="PRINTS" id="PR01217">
    <property type="entry name" value="PRICHEXTENSN"/>
</dbReference>
<evidence type="ECO:0000313" key="3">
    <source>
        <dbReference type="EMBL" id="CAG6642927.1"/>
    </source>
</evidence>
<keyword evidence="2" id="KW-0812">Transmembrane</keyword>
<dbReference type="EMBL" id="HBUF01124981">
    <property type="protein sequence ID" value="CAG6642927.1"/>
    <property type="molecule type" value="Transcribed_RNA"/>
</dbReference>
<dbReference type="EMBL" id="HBUF01124983">
    <property type="protein sequence ID" value="CAG6642942.1"/>
    <property type="molecule type" value="Transcribed_RNA"/>
</dbReference>
<evidence type="ECO:0000256" key="1">
    <source>
        <dbReference type="SAM" id="MobiDB-lite"/>
    </source>
</evidence>
<sequence length="142" mass="16419">MFSSPRKLKRRIDRKGKRQPFREQFFFLLGTRGNQTRDLGVEKLFGLFLHFQYVSLFLFFFFFFPPPPPPPSSPPPPPPLSPPPPPPPLPPPPPPPFPPPPPPPLPPPPPPPPFFFFFFFFKFQISREVSVESLFIFRTLPT</sequence>
<protein>
    <submittedName>
        <fullName evidence="3">Uncharacterized protein</fullName>
    </submittedName>
</protein>
<name>A0A8D8R5Z9_9HEMI</name>
<keyword evidence="2" id="KW-1133">Transmembrane helix</keyword>
<dbReference type="AlphaFoldDB" id="A0A8D8R5Z9"/>
<dbReference type="EMBL" id="HBUF01124980">
    <property type="protein sequence ID" value="CAG6642922.1"/>
    <property type="molecule type" value="Transcribed_RNA"/>
</dbReference>
<dbReference type="EMBL" id="HBUF01124987">
    <property type="protein sequence ID" value="CAG6642967.1"/>
    <property type="molecule type" value="Transcribed_RNA"/>
</dbReference>
<proteinExistence type="predicted"/>
<feature type="region of interest" description="Disordered" evidence="1">
    <location>
        <begin position="69"/>
        <end position="105"/>
    </location>
</feature>
<organism evidence="3">
    <name type="scientific">Cacopsylla melanoneura</name>
    <dbReference type="NCBI Taxonomy" id="428564"/>
    <lineage>
        <taxon>Eukaryota</taxon>
        <taxon>Metazoa</taxon>
        <taxon>Ecdysozoa</taxon>
        <taxon>Arthropoda</taxon>
        <taxon>Hexapoda</taxon>
        <taxon>Insecta</taxon>
        <taxon>Pterygota</taxon>
        <taxon>Neoptera</taxon>
        <taxon>Paraneoptera</taxon>
        <taxon>Hemiptera</taxon>
        <taxon>Sternorrhyncha</taxon>
        <taxon>Psylloidea</taxon>
        <taxon>Psyllidae</taxon>
        <taxon>Psyllinae</taxon>
        <taxon>Cacopsylla</taxon>
    </lineage>
</organism>
<feature type="transmembrane region" description="Helical" evidence="2">
    <location>
        <begin position="44"/>
        <end position="64"/>
    </location>
</feature>
<accession>A0A8D8R5Z9</accession>
<evidence type="ECO:0000256" key="2">
    <source>
        <dbReference type="SAM" id="Phobius"/>
    </source>
</evidence>
<keyword evidence="2" id="KW-0472">Membrane</keyword>
<dbReference type="EMBL" id="HBUF01124986">
    <property type="protein sequence ID" value="CAG6642962.1"/>
    <property type="molecule type" value="Transcribed_RNA"/>
</dbReference>
<reference evidence="3" key="1">
    <citation type="submission" date="2021-05" db="EMBL/GenBank/DDBJ databases">
        <authorList>
            <person name="Alioto T."/>
            <person name="Alioto T."/>
            <person name="Gomez Garrido J."/>
        </authorList>
    </citation>
    <scope>NUCLEOTIDE SEQUENCE</scope>
</reference>